<evidence type="ECO:0000256" key="4">
    <source>
        <dbReference type="ARBA" id="ARBA00008453"/>
    </source>
</evidence>
<comment type="function">
    <text evidence="11">Part of the AP-3 complex, an adaptor-related complex which is not clathrin-associated. The complex is associated with the Golgi region as well as more peripheral structures. It facilitates the budding of vesicles from the Golgi membrane and may be directly involved in trafficking to lysosomes. In concert with the BLOC-1 complex, AP-3 is required to target cargos into vesicles assembled at cell bodies for delivery into neurites and nerve terminals.</text>
</comment>
<protein>
    <recommendedName>
        <fullName evidence="5">Arpin</fullName>
    </recommendedName>
</protein>
<keyword evidence="9" id="KW-0472">Membrane</keyword>
<comment type="subcellular location">
    <subcellularLocation>
        <location evidence="1">Cytoplasmic vesicle membrane</location>
        <topology evidence="1">Peripheral membrane protein</topology>
        <orientation evidence="1">Cytoplasmic side</orientation>
    </subcellularLocation>
    <subcellularLocation>
        <location evidence="2">Golgi apparatus</location>
    </subcellularLocation>
</comment>
<evidence type="ECO:0000256" key="8">
    <source>
        <dbReference type="ARBA" id="ARBA00023034"/>
    </source>
</evidence>
<dbReference type="GO" id="GO:1904115">
    <property type="term" value="C:axon cytoplasm"/>
    <property type="evidence" value="ECO:0007669"/>
    <property type="project" value="GOC"/>
</dbReference>
<dbReference type="PROSITE" id="PS00989">
    <property type="entry name" value="CLAT_ADAPTOR_S"/>
    <property type="match status" value="1"/>
</dbReference>
<evidence type="ECO:0000256" key="5">
    <source>
        <dbReference type="ARBA" id="ARBA00019314"/>
    </source>
</evidence>
<evidence type="ECO:0000256" key="13">
    <source>
        <dbReference type="SAM" id="MobiDB-lite"/>
    </source>
</evidence>
<dbReference type="InterPro" id="IPR000804">
    <property type="entry name" value="Clathrin_sm-chain_CS"/>
</dbReference>
<keyword evidence="6" id="KW-0813">Transport</keyword>
<gene>
    <name evidence="15" type="ORF">SUZIE_155970</name>
</gene>
<evidence type="ECO:0000256" key="10">
    <source>
        <dbReference type="ARBA" id="ARBA00023329"/>
    </source>
</evidence>
<dbReference type="GO" id="GO:0051126">
    <property type="term" value="P:negative regulation of actin nucleation"/>
    <property type="evidence" value="ECO:0007669"/>
    <property type="project" value="InterPro"/>
</dbReference>
<keyword evidence="7" id="KW-0653">Protein transport</keyword>
<evidence type="ECO:0000256" key="11">
    <source>
        <dbReference type="ARBA" id="ARBA00025605"/>
    </source>
</evidence>
<keyword evidence="16" id="KW-1185">Reference proteome</keyword>
<feature type="domain" description="AP complex mu/sigma subunit" evidence="14">
    <location>
        <begin position="258"/>
        <end position="381"/>
    </location>
</feature>
<dbReference type="Pfam" id="PF01217">
    <property type="entry name" value="Clat_adaptor_s"/>
    <property type="match status" value="1"/>
</dbReference>
<dbReference type="AlphaFoldDB" id="A0AA41SWY9"/>
<comment type="caution">
    <text evidence="15">The sequence shown here is derived from an EMBL/GenBank/DDBJ whole genome shotgun (WGS) entry which is preliminary data.</text>
</comment>
<dbReference type="CDD" id="cd14834">
    <property type="entry name" value="AP3_sigma"/>
    <property type="match status" value="1"/>
</dbReference>
<dbReference type="InterPro" id="IPR018889">
    <property type="entry name" value="Arpin"/>
</dbReference>
<evidence type="ECO:0000313" key="16">
    <source>
        <dbReference type="Proteomes" id="UP001166674"/>
    </source>
</evidence>
<reference evidence="15" key="1">
    <citation type="submission" date="2020-03" db="EMBL/GenBank/DDBJ databases">
        <title>Studies in the Genomics of Life Span.</title>
        <authorList>
            <person name="Glass D."/>
        </authorList>
    </citation>
    <scope>NUCLEOTIDE SEQUENCE</scope>
    <source>
        <strain evidence="15">SUZIE</strain>
        <tissue evidence="15">Muscle</tissue>
    </source>
</reference>
<evidence type="ECO:0000313" key="15">
    <source>
        <dbReference type="EMBL" id="MBZ3880048.1"/>
    </source>
</evidence>
<evidence type="ECO:0000256" key="12">
    <source>
        <dbReference type="ARBA" id="ARBA00064771"/>
    </source>
</evidence>
<dbReference type="PANTHER" id="PTHR31199">
    <property type="entry name" value="ARPIN"/>
    <property type="match status" value="1"/>
</dbReference>
<keyword evidence="8" id="KW-0333">Golgi apparatus</keyword>
<dbReference type="Proteomes" id="UP001166674">
    <property type="component" value="Unassembled WGS sequence"/>
</dbReference>
<dbReference type="InterPro" id="IPR027155">
    <property type="entry name" value="APS3"/>
</dbReference>
<dbReference type="EMBL" id="JAATJV010370899">
    <property type="protein sequence ID" value="MBZ3880048.1"/>
    <property type="molecule type" value="Genomic_DNA"/>
</dbReference>
<dbReference type="FunFam" id="3.30.450.60:FF:000001">
    <property type="entry name" value="AP complex subunit sigma"/>
    <property type="match status" value="1"/>
</dbReference>
<dbReference type="InterPro" id="IPR011012">
    <property type="entry name" value="Longin-like_dom_sf"/>
</dbReference>
<proteinExistence type="inferred from homology"/>
<dbReference type="GO" id="GO:0006896">
    <property type="term" value="P:Golgi to vacuole transport"/>
    <property type="evidence" value="ECO:0007669"/>
    <property type="project" value="InterPro"/>
</dbReference>
<comment type="subunit">
    <text evidence="12">Adaptor protein complex 3 (AP-3) is a heterotetramer composed of two large adaptins (delta-type subunit AP3D1 and beta-type subunit AP3B1 or AP3B2), a medium adaptin (mu-type subunit AP3M1 or AP3M2) and a small adaptin (sigma-type subunit APS1 or AP3S2). AP-3 associates with the BLOC-1 complex. Interacts with AGAP1.</text>
</comment>
<evidence type="ECO:0000256" key="7">
    <source>
        <dbReference type="ARBA" id="ARBA00022927"/>
    </source>
</evidence>
<comment type="similarity">
    <text evidence="3">Belongs to the adaptor complexes small subunit family.</text>
</comment>
<dbReference type="Pfam" id="PF10574">
    <property type="entry name" value="UPF0552"/>
    <property type="match status" value="1"/>
</dbReference>
<dbReference type="GO" id="GO:0006886">
    <property type="term" value="P:intracellular protein transport"/>
    <property type="evidence" value="ECO:0007669"/>
    <property type="project" value="InterPro"/>
</dbReference>
<evidence type="ECO:0000256" key="9">
    <source>
        <dbReference type="ARBA" id="ARBA00023136"/>
    </source>
</evidence>
<comment type="similarity">
    <text evidence="4">Belongs to the Arpin family.</text>
</comment>
<evidence type="ECO:0000256" key="2">
    <source>
        <dbReference type="ARBA" id="ARBA00004555"/>
    </source>
</evidence>
<organism evidence="15 16">
    <name type="scientific">Sciurus carolinensis</name>
    <name type="common">Eastern gray squirrel</name>
    <dbReference type="NCBI Taxonomy" id="30640"/>
    <lineage>
        <taxon>Eukaryota</taxon>
        <taxon>Metazoa</taxon>
        <taxon>Chordata</taxon>
        <taxon>Craniata</taxon>
        <taxon>Vertebrata</taxon>
        <taxon>Euteleostomi</taxon>
        <taxon>Mammalia</taxon>
        <taxon>Eutheria</taxon>
        <taxon>Euarchontoglires</taxon>
        <taxon>Glires</taxon>
        <taxon>Rodentia</taxon>
        <taxon>Sciuromorpha</taxon>
        <taxon>Sciuridae</taxon>
        <taxon>Sciurinae</taxon>
        <taxon>Sciurini</taxon>
        <taxon>Sciurus</taxon>
    </lineage>
</organism>
<dbReference type="GO" id="GO:0005794">
    <property type="term" value="C:Golgi apparatus"/>
    <property type="evidence" value="ECO:0007669"/>
    <property type="project" value="UniProtKB-SubCell"/>
</dbReference>
<dbReference type="PANTHER" id="PTHR31199:SF1">
    <property type="entry name" value="ARPIN"/>
    <property type="match status" value="1"/>
</dbReference>
<dbReference type="GO" id="GO:0048490">
    <property type="term" value="P:anterograde synaptic vesicle transport"/>
    <property type="evidence" value="ECO:0007669"/>
    <property type="project" value="UniProtKB-ARBA"/>
</dbReference>
<dbReference type="GO" id="GO:0030659">
    <property type="term" value="C:cytoplasmic vesicle membrane"/>
    <property type="evidence" value="ECO:0007669"/>
    <property type="project" value="UniProtKB-SubCell"/>
</dbReference>
<sequence length="427" mass="46894">MAATSTLSRKTSGATEPAGTLTIAALAGIPSLRQLCPEDGSDGGSKSVGPLDLDSQALTSVPRWGNGILLEGELVDVSRHSILDAHGRKERYYVLYIRPSLIHCRKFDPKGNEIEPNFSATRKVNTGFLLSSYKVEAKGDTDRLTPEELKGLVNKPELLALTESLTPDQTVAFWMPESEMEAMELELGAGVRLKTQGDGPFIDSLAKLEAGTVTKCNFAGDRKTGASWTDNIMAQKSSEGPAVEIREQGDGAEDEEWPEEIQQQIVRETFHLVLKRDDNICNFLEGGSLIGGSDYKLIYRHYATLYFVFCVDSSESELGILDLIQVFVETLDKCFENVCELDLIFHMDKVHYILQEVVMGGMVLETNMNEIVAQIEAQNRLEKSEGGLSAAPARAVSAVKNINLPEIPRNINIGDLNIKVPNLSQFV</sequence>
<feature type="region of interest" description="Disordered" evidence="13">
    <location>
        <begin position="236"/>
        <end position="256"/>
    </location>
</feature>
<name>A0AA41SWY9_SCICA</name>
<evidence type="ECO:0000256" key="1">
    <source>
        <dbReference type="ARBA" id="ARBA00004180"/>
    </source>
</evidence>
<dbReference type="InterPro" id="IPR022775">
    <property type="entry name" value="AP_mu_sigma_su"/>
</dbReference>
<evidence type="ECO:0000256" key="6">
    <source>
        <dbReference type="ARBA" id="ARBA00022448"/>
    </source>
</evidence>
<evidence type="ECO:0000256" key="3">
    <source>
        <dbReference type="ARBA" id="ARBA00006972"/>
    </source>
</evidence>
<dbReference type="Gene3D" id="3.30.450.60">
    <property type="match status" value="1"/>
</dbReference>
<accession>A0AA41SWY9</accession>
<dbReference type="SUPFAM" id="SSF64356">
    <property type="entry name" value="SNARE-like"/>
    <property type="match status" value="1"/>
</dbReference>
<dbReference type="GO" id="GO:0030123">
    <property type="term" value="C:AP-3 adaptor complex"/>
    <property type="evidence" value="ECO:0007669"/>
    <property type="project" value="InterPro"/>
</dbReference>
<keyword evidence="10" id="KW-0968">Cytoplasmic vesicle</keyword>
<evidence type="ECO:0000259" key="14">
    <source>
        <dbReference type="Pfam" id="PF01217"/>
    </source>
</evidence>